<dbReference type="CDD" id="cd00117">
    <property type="entry name" value="TFP"/>
    <property type="match status" value="1"/>
</dbReference>
<sequence length="405" mass="46668">MKLAVIIIFASKFFQGTPQLIRDPAVLHQLHEIKNDEPYKIQSVKGSLYDEKQFLLNPKVSNDTQNSRNGNIAPEINYPKYSIKYKTEKSQIKDEPTIRLDTENAIINVERNDNVEIHRQLIEFDSMNIQTPNDSQNLINSFKEDNKGETYIDVFNYDDDIDDRDIDYTRILFDGHSDEDVNDSQNTRRLIADTQNLHPVIYDMENTPHTYRGLKNIEEENSNKPDDNIVEKNDKLDSEASSKESGKKCAEIETNENSKRTSDQDKKSDSFYTNLKNNSPNEGNGISKMVKSRMMLLGHPRVCFACNSIKDPNCWSPNRKTPVKYCRREHNACMTKVFTHKGKPYILRDCTEQCFSKAETEVGLAYASCTICENDLCNSAPMTTIQYIVPFIFVIINLYFCLNDN</sequence>
<protein>
    <submittedName>
        <fullName evidence="3">Uncharacterized protein</fullName>
    </submittedName>
</protein>
<name>A0A212FHK2_DANPL</name>
<feature type="region of interest" description="Disordered" evidence="1">
    <location>
        <begin position="217"/>
        <end position="286"/>
    </location>
</feature>
<keyword evidence="4" id="KW-1185">Reference proteome</keyword>
<reference evidence="3 4" key="1">
    <citation type="journal article" date="2011" name="Cell">
        <title>The monarch butterfly genome yields insights into long-distance migration.</title>
        <authorList>
            <person name="Zhan S."/>
            <person name="Merlin C."/>
            <person name="Boore J.L."/>
            <person name="Reppert S.M."/>
        </authorList>
    </citation>
    <scope>NUCLEOTIDE SEQUENCE [LARGE SCALE GENOMIC DNA]</scope>
    <source>
        <strain evidence="3">F-2</strain>
    </source>
</reference>
<gene>
    <name evidence="3" type="ORF">KGM_216028</name>
</gene>
<dbReference type="KEGG" id="dpl:KGM_216028"/>
<evidence type="ECO:0000256" key="1">
    <source>
        <dbReference type="SAM" id="MobiDB-lite"/>
    </source>
</evidence>
<dbReference type="Proteomes" id="UP000007151">
    <property type="component" value="Unassembled WGS sequence"/>
</dbReference>
<accession>A0A212FHK2</accession>
<dbReference type="eggNOG" id="ENOG502TCYB">
    <property type="taxonomic scope" value="Eukaryota"/>
</dbReference>
<keyword evidence="2" id="KW-0472">Membrane</keyword>
<evidence type="ECO:0000313" key="3">
    <source>
        <dbReference type="EMBL" id="OWR53223.1"/>
    </source>
</evidence>
<dbReference type="InterPro" id="IPR008472">
    <property type="entry name" value="DUF753"/>
</dbReference>
<comment type="caution">
    <text evidence="3">The sequence shown here is derived from an EMBL/GenBank/DDBJ whole genome shotgun (WGS) entry which is preliminary data.</text>
</comment>
<evidence type="ECO:0000256" key="2">
    <source>
        <dbReference type="SAM" id="Phobius"/>
    </source>
</evidence>
<dbReference type="Pfam" id="PF05444">
    <property type="entry name" value="DUF753"/>
    <property type="match status" value="1"/>
</dbReference>
<dbReference type="SUPFAM" id="SSF57302">
    <property type="entry name" value="Snake toxin-like"/>
    <property type="match status" value="1"/>
</dbReference>
<keyword evidence="2" id="KW-1133">Transmembrane helix</keyword>
<feature type="transmembrane region" description="Helical" evidence="2">
    <location>
        <begin position="384"/>
        <end position="402"/>
    </location>
</feature>
<dbReference type="EMBL" id="AGBW02008499">
    <property type="protein sequence ID" value="OWR53223.1"/>
    <property type="molecule type" value="Genomic_DNA"/>
</dbReference>
<feature type="compositionally biased region" description="Basic and acidic residues" evidence="1">
    <location>
        <begin position="217"/>
        <end position="269"/>
    </location>
</feature>
<feature type="compositionally biased region" description="Polar residues" evidence="1">
    <location>
        <begin position="270"/>
        <end position="284"/>
    </location>
</feature>
<organism evidence="3 4">
    <name type="scientific">Danaus plexippus plexippus</name>
    <dbReference type="NCBI Taxonomy" id="278856"/>
    <lineage>
        <taxon>Eukaryota</taxon>
        <taxon>Metazoa</taxon>
        <taxon>Ecdysozoa</taxon>
        <taxon>Arthropoda</taxon>
        <taxon>Hexapoda</taxon>
        <taxon>Insecta</taxon>
        <taxon>Pterygota</taxon>
        <taxon>Neoptera</taxon>
        <taxon>Endopterygota</taxon>
        <taxon>Lepidoptera</taxon>
        <taxon>Glossata</taxon>
        <taxon>Ditrysia</taxon>
        <taxon>Papilionoidea</taxon>
        <taxon>Nymphalidae</taxon>
        <taxon>Danainae</taxon>
        <taxon>Danaini</taxon>
        <taxon>Danaina</taxon>
        <taxon>Danaus</taxon>
        <taxon>Danaus</taxon>
    </lineage>
</organism>
<keyword evidence="2" id="KW-0812">Transmembrane</keyword>
<dbReference type="AlphaFoldDB" id="A0A212FHK2"/>
<dbReference type="OrthoDB" id="7431433at2759"/>
<proteinExistence type="predicted"/>
<evidence type="ECO:0000313" key="4">
    <source>
        <dbReference type="Proteomes" id="UP000007151"/>
    </source>
</evidence>
<dbReference type="InterPro" id="IPR045860">
    <property type="entry name" value="Snake_toxin-like_sf"/>
</dbReference>